<dbReference type="Proteomes" id="UP000036947">
    <property type="component" value="Unassembled WGS sequence"/>
</dbReference>
<evidence type="ECO:0000256" key="1">
    <source>
        <dbReference type="SAM" id="MobiDB-lite"/>
    </source>
</evidence>
<accession>A0A0L0NGQ0</accession>
<organism evidence="2 3">
    <name type="scientific">Tolypocladium ophioglossoides (strain CBS 100239)</name>
    <name type="common">Snaketongue truffleclub</name>
    <name type="synonym">Elaphocordyceps ophioglossoides</name>
    <dbReference type="NCBI Taxonomy" id="1163406"/>
    <lineage>
        <taxon>Eukaryota</taxon>
        <taxon>Fungi</taxon>
        <taxon>Dikarya</taxon>
        <taxon>Ascomycota</taxon>
        <taxon>Pezizomycotina</taxon>
        <taxon>Sordariomycetes</taxon>
        <taxon>Hypocreomycetidae</taxon>
        <taxon>Hypocreales</taxon>
        <taxon>Ophiocordycipitaceae</taxon>
        <taxon>Tolypocladium</taxon>
    </lineage>
</organism>
<evidence type="ECO:0000313" key="2">
    <source>
        <dbReference type="EMBL" id="KND93224.1"/>
    </source>
</evidence>
<keyword evidence="3" id="KW-1185">Reference proteome</keyword>
<name>A0A0L0NGQ0_TOLOC</name>
<feature type="compositionally biased region" description="Low complexity" evidence="1">
    <location>
        <begin position="20"/>
        <end position="31"/>
    </location>
</feature>
<reference evidence="2 3" key="1">
    <citation type="journal article" date="2015" name="BMC Genomics">
        <title>The genome of the truffle-parasite Tolypocladium ophioglossoides and the evolution of antifungal peptaibiotics.</title>
        <authorList>
            <person name="Quandt C.A."/>
            <person name="Bushley K.E."/>
            <person name="Spatafora J.W."/>
        </authorList>
    </citation>
    <scope>NUCLEOTIDE SEQUENCE [LARGE SCALE GENOMIC DNA]</scope>
    <source>
        <strain evidence="2 3">CBS 100239</strain>
    </source>
</reference>
<feature type="region of interest" description="Disordered" evidence="1">
    <location>
        <begin position="1"/>
        <end position="41"/>
    </location>
</feature>
<dbReference type="STRING" id="1163406.A0A0L0NGQ0"/>
<dbReference type="AlphaFoldDB" id="A0A0L0NGQ0"/>
<sequence length="183" mass="20135">MSIDPQKTIPPPAPPPAPHPATTKAPVLLRPPSRRPLPRRGLLGLSSSTYSFTMNHWAYWVPSNAKPIVGVLIHATGDVRNGFKLETKRKYDLLGRCPVLDEKAMLNGGEGKYDDVPVGGLEVSARKVKAPEKTLNTVDDRVNSGKKITQRNCQTWIVESADQLVQDGIFHKEVAAYPHAIEQ</sequence>
<comment type="caution">
    <text evidence="2">The sequence shown here is derived from an EMBL/GenBank/DDBJ whole genome shotgun (WGS) entry which is preliminary data.</text>
</comment>
<evidence type="ECO:0000313" key="3">
    <source>
        <dbReference type="Proteomes" id="UP000036947"/>
    </source>
</evidence>
<protein>
    <submittedName>
        <fullName evidence="2">Uncharacterized protein</fullName>
    </submittedName>
</protein>
<dbReference type="OrthoDB" id="2999773at2759"/>
<proteinExistence type="predicted"/>
<gene>
    <name evidence="2" type="ORF">TOPH_02477</name>
</gene>
<feature type="compositionally biased region" description="Pro residues" evidence="1">
    <location>
        <begin position="8"/>
        <end position="19"/>
    </location>
</feature>
<dbReference type="Pfam" id="PF20174">
    <property type="entry name" value="DUF6540"/>
    <property type="match status" value="1"/>
</dbReference>
<dbReference type="EMBL" id="LFRF01000004">
    <property type="protein sequence ID" value="KND93224.1"/>
    <property type="molecule type" value="Genomic_DNA"/>
</dbReference>
<dbReference type="InterPro" id="IPR046670">
    <property type="entry name" value="DUF6540"/>
</dbReference>